<evidence type="ECO:0000313" key="15">
    <source>
        <dbReference type="Proteomes" id="UP001327560"/>
    </source>
</evidence>
<evidence type="ECO:0000256" key="6">
    <source>
        <dbReference type="ARBA" id="ARBA00022777"/>
    </source>
</evidence>
<evidence type="ECO:0000256" key="11">
    <source>
        <dbReference type="SAM" id="MobiDB-lite"/>
    </source>
</evidence>
<dbReference type="InterPro" id="IPR013083">
    <property type="entry name" value="Znf_RING/FYVE/PHD"/>
</dbReference>
<dbReference type="PROSITE" id="PS50011">
    <property type="entry name" value="PROTEIN_KINASE_DOM"/>
    <property type="match status" value="1"/>
</dbReference>
<dbReference type="AlphaFoldDB" id="A0AAQ3JU56"/>
<dbReference type="InterPro" id="IPR008271">
    <property type="entry name" value="Ser/Thr_kinase_AS"/>
</dbReference>
<dbReference type="Gene3D" id="1.10.510.10">
    <property type="entry name" value="Transferase(Phosphotransferase) domain 1"/>
    <property type="match status" value="1"/>
</dbReference>
<dbReference type="Pfam" id="PF04564">
    <property type="entry name" value="U-box"/>
    <property type="match status" value="1"/>
</dbReference>
<keyword evidence="6" id="KW-0418">Kinase</keyword>
<feature type="compositionally biased region" description="Basic and acidic residues" evidence="11">
    <location>
        <begin position="225"/>
        <end position="241"/>
    </location>
</feature>
<accession>A0AAQ3JU56</accession>
<dbReference type="CDD" id="cd16655">
    <property type="entry name" value="RING-Ubox_WDSUB1-like"/>
    <property type="match status" value="1"/>
</dbReference>
<evidence type="ECO:0000259" key="13">
    <source>
        <dbReference type="PROSITE" id="PS51698"/>
    </source>
</evidence>
<dbReference type="Pfam" id="PF00069">
    <property type="entry name" value="Pkinase"/>
    <property type="match status" value="1"/>
</dbReference>
<dbReference type="InterPro" id="IPR000719">
    <property type="entry name" value="Prot_kinase_dom"/>
</dbReference>
<keyword evidence="15" id="KW-1185">Reference proteome</keyword>
<dbReference type="GO" id="GO:0061630">
    <property type="term" value="F:ubiquitin protein ligase activity"/>
    <property type="evidence" value="ECO:0007669"/>
    <property type="project" value="UniProtKB-EC"/>
</dbReference>
<dbReference type="PROSITE" id="PS00107">
    <property type="entry name" value="PROTEIN_KINASE_ATP"/>
    <property type="match status" value="1"/>
</dbReference>
<evidence type="ECO:0000259" key="12">
    <source>
        <dbReference type="PROSITE" id="PS50011"/>
    </source>
</evidence>
<evidence type="ECO:0000256" key="2">
    <source>
        <dbReference type="ARBA" id="ARBA00004906"/>
    </source>
</evidence>
<keyword evidence="5 9" id="KW-0547">Nucleotide-binding</keyword>
<dbReference type="GO" id="GO:0004672">
    <property type="term" value="F:protein kinase activity"/>
    <property type="evidence" value="ECO:0007669"/>
    <property type="project" value="InterPro"/>
</dbReference>
<keyword evidence="8 9" id="KW-0067">ATP-binding</keyword>
<dbReference type="PANTHER" id="PTHR45647">
    <property type="entry name" value="OS02G0152300 PROTEIN"/>
    <property type="match status" value="1"/>
</dbReference>
<keyword evidence="4" id="KW-0808">Transferase</keyword>
<dbReference type="SUPFAM" id="SSF57850">
    <property type="entry name" value="RING/U-box"/>
    <property type="match status" value="1"/>
</dbReference>
<keyword evidence="10" id="KW-0175">Coiled coil</keyword>
<dbReference type="PROSITE" id="PS00108">
    <property type="entry name" value="PROTEIN_KINASE_ST"/>
    <property type="match status" value="1"/>
</dbReference>
<comment type="pathway">
    <text evidence="2">Protein modification; protein ubiquitination.</text>
</comment>
<feature type="compositionally biased region" description="Low complexity" evidence="11">
    <location>
        <begin position="242"/>
        <end position="254"/>
    </location>
</feature>
<dbReference type="Proteomes" id="UP001327560">
    <property type="component" value="Chromosome 1"/>
</dbReference>
<protein>
    <recommendedName>
        <fullName evidence="3">RING-type E3 ubiquitin transferase</fullName>
        <ecNumber evidence="3">2.3.2.27</ecNumber>
    </recommendedName>
</protein>
<dbReference type="EC" id="2.3.2.27" evidence="3"/>
<dbReference type="SMART" id="SM00220">
    <property type="entry name" value="S_TKc"/>
    <property type="match status" value="1"/>
</dbReference>
<dbReference type="PANTHER" id="PTHR45647:SF153">
    <property type="entry name" value="PROTEIN KINASE DOMAIN-CONTAINING PROTEIN"/>
    <property type="match status" value="1"/>
</dbReference>
<feature type="binding site" evidence="9">
    <location>
        <position position="781"/>
    </location>
    <ligand>
        <name>ATP</name>
        <dbReference type="ChEBI" id="CHEBI:30616"/>
    </ligand>
</feature>
<dbReference type="CDD" id="cd01989">
    <property type="entry name" value="USP_STK_Ubox_N"/>
    <property type="match status" value="1"/>
</dbReference>
<organism evidence="14 15">
    <name type="scientific">Canna indica</name>
    <name type="common">Indian-shot</name>
    <dbReference type="NCBI Taxonomy" id="4628"/>
    <lineage>
        <taxon>Eukaryota</taxon>
        <taxon>Viridiplantae</taxon>
        <taxon>Streptophyta</taxon>
        <taxon>Embryophyta</taxon>
        <taxon>Tracheophyta</taxon>
        <taxon>Spermatophyta</taxon>
        <taxon>Magnoliopsida</taxon>
        <taxon>Liliopsida</taxon>
        <taxon>Zingiberales</taxon>
        <taxon>Cannaceae</taxon>
        <taxon>Canna</taxon>
    </lineage>
</organism>
<keyword evidence="7" id="KW-0833">Ubl conjugation pathway</keyword>
<dbReference type="InterPro" id="IPR014729">
    <property type="entry name" value="Rossmann-like_a/b/a_fold"/>
</dbReference>
<dbReference type="Gene3D" id="3.30.200.20">
    <property type="entry name" value="Phosphorylase Kinase, domain 1"/>
    <property type="match status" value="1"/>
</dbReference>
<dbReference type="SMART" id="SM00504">
    <property type="entry name" value="Ubox"/>
    <property type="match status" value="1"/>
</dbReference>
<evidence type="ECO:0000313" key="14">
    <source>
        <dbReference type="EMBL" id="WOK94871.1"/>
    </source>
</evidence>
<evidence type="ECO:0000256" key="4">
    <source>
        <dbReference type="ARBA" id="ARBA00022679"/>
    </source>
</evidence>
<evidence type="ECO:0000256" key="5">
    <source>
        <dbReference type="ARBA" id="ARBA00022741"/>
    </source>
</evidence>
<comment type="catalytic activity">
    <reaction evidence="1">
        <text>S-ubiquitinyl-[E2 ubiquitin-conjugating enzyme]-L-cysteine + [acceptor protein]-L-lysine = [E2 ubiquitin-conjugating enzyme]-L-cysteine + N(6)-ubiquitinyl-[acceptor protein]-L-lysine.</text>
        <dbReference type="EC" id="2.3.2.27"/>
    </reaction>
</comment>
<dbReference type="InterPro" id="IPR003613">
    <property type="entry name" value="Ubox_domain"/>
</dbReference>
<evidence type="ECO:0000256" key="9">
    <source>
        <dbReference type="PROSITE-ProRule" id="PRU10141"/>
    </source>
</evidence>
<dbReference type="InterPro" id="IPR017441">
    <property type="entry name" value="Protein_kinase_ATP_BS"/>
</dbReference>
<dbReference type="InterPro" id="IPR051348">
    <property type="entry name" value="U-box_ubiquitin_ligases"/>
</dbReference>
<dbReference type="GO" id="GO:0016567">
    <property type="term" value="P:protein ubiquitination"/>
    <property type="evidence" value="ECO:0007669"/>
    <property type="project" value="InterPro"/>
</dbReference>
<dbReference type="PROSITE" id="PS51698">
    <property type="entry name" value="U_BOX"/>
    <property type="match status" value="1"/>
</dbReference>
<evidence type="ECO:0000256" key="1">
    <source>
        <dbReference type="ARBA" id="ARBA00000900"/>
    </source>
</evidence>
<feature type="coiled-coil region" evidence="10">
    <location>
        <begin position="583"/>
        <end position="669"/>
    </location>
</feature>
<sequence>MHHPFLGDIVFAIAKEDRSQILSHALKQIRRHERAKWDIPPSDFARVIPTHSFSDGKMANERWLRDGDNNTKFYHRVATARNKRSGITELRHDKTIANTEDSMRMVCLNFFRKSLESAHTQLISLNWGAGVLFPEQLSGLDVITGLLTEDEVLGAIRSLGKDKTPGPDGLIVEFFISTWNIIRHDFRVLLDDLIFGNADWAALNKAFIALIPKVQPPSAGTMAMEHSRSERSLRGSLREIVGEPTESPTTPQETLPDEDRVYVALEKDIREARANLMWALQNTSDEKKIVIVHVHRPAQKIPTALGWFPANQLQEQEVNAYRKIERGKMHKCLDEYVNLCSHIKIRKVEKLVIEKDDVSKGLVELIALHGITKLVMGAAADRHCTRKMRAPKSKTALAVQQQADPSCKIWFVCKGNLICTRDASLGESGIVQSLVQSLVQSPTGSPNSISNQSEMQRSRSLYQAQGDPLLNLSSLTAMTQELFTQNSGSGNFSRYTELTMTALPNEGLVRSPISGSREVSAIDPWDAISRDSDHSVLDDVPIMPKDVDRDNEVLTLPSMHEEDHLFQSPQHELQVLSMDDIMHERLEAAFSEAENSRREAYEEFYKRQKAEKDLNEAMRKVRAAETLYTKEVKLRKEIEETLAAEENELSALRQRRDEGYEELQKAQQRMTGLQLHVSDTGQILKDIKGKLSESYTQLNSIRIEHGMLRQEPDNAIGENEELCPNKGDATASIYAAENFSEFSLLEVENATENFHDSSKIGDGGYGCVYKGFLRHSTVAIKRLDPQGMQRKTEFCQEIEFLSRVRHPNLVTLIGACPEAWTLVCEFLPNGNLEDLLTCMRNTPLTWQARIRIAAEICSALNFLHSCKPLSIVHGDLKPANILFDANYVSKLGDFGICRLLVQSINSIILYHCTRQPEGTFAYMDPELLSSGVITTKSDVYSFGVILLRLLTGKPAFGISRAVQDALDTKSLDKILDVSAGDWPYVQAEKLAKLGLKCCEMNGRNRPDAEEAWKMLEPLMKFVSFERLSTPSFRSVPEDSSRIPSYFICPIFKELMKDPQMAADGFTYEAEAIKGWLSSGRDTSPMTNLRLSHHDLIPNFALRSAIQGWLQQQI</sequence>
<feature type="domain" description="U-box" evidence="13">
    <location>
        <begin position="1041"/>
        <end position="1113"/>
    </location>
</feature>
<evidence type="ECO:0000256" key="10">
    <source>
        <dbReference type="SAM" id="Coils"/>
    </source>
</evidence>
<evidence type="ECO:0000256" key="7">
    <source>
        <dbReference type="ARBA" id="ARBA00022786"/>
    </source>
</evidence>
<dbReference type="InterPro" id="IPR011009">
    <property type="entry name" value="Kinase-like_dom_sf"/>
</dbReference>
<feature type="domain" description="Protein kinase" evidence="12">
    <location>
        <begin position="754"/>
        <end position="1019"/>
    </location>
</feature>
<reference evidence="14 15" key="1">
    <citation type="submission" date="2023-10" db="EMBL/GenBank/DDBJ databases">
        <title>Chromosome-scale genome assembly provides insights into flower coloration mechanisms of Canna indica.</title>
        <authorList>
            <person name="Li C."/>
        </authorList>
    </citation>
    <scope>NUCLEOTIDE SEQUENCE [LARGE SCALE GENOMIC DNA]</scope>
    <source>
        <tissue evidence="14">Flower</tissue>
    </source>
</reference>
<dbReference type="Gene3D" id="3.30.40.10">
    <property type="entry name" value="Zinc/RING finger domain, C3HC4 (zinc finger)"/>
    <property type="match status" value="1"/>
</dbReference>
<dbReference type="Gene3D" id="3.40.50.620">
    <property type="entry name" value="HUPs"/>
    <property type="match status" value="1"/>
</dbReference>
<evidence type="ECO:0000256" key="8">
    <source>
        <dbReference type="ARBA" id="ARBA00022840"/>
    </source>
</evidence>
<dbReference type="GO" id="GO:0005524">
    <property type="term" value="F:ATP binding"/>
    <property type="evidence" value="ECO:0007669"/>
    <property type="project" value="UniProtKB-UniRule"/>
</dbReference>
<name>A0AAQ3JU56_9LILI</name>
<proteinExistence type="predicted"/>
<dbReference type="EMBL" id="CP136890">
    <property type="protein sequence ID" value="WOK94871.1"/>
    <property type="molecule type" value="Genomic_DNA"/>
</dbReference>
<evidence type="ECO:0000256" key="3">
    <source>
        <dbReference type="ARBA" id="ARBA00012483"/>
    </source>
</evidence>
<gene>
    <name evidence="14" type="ORF">Cni_G03576</name>
</gene>
<dbReference type="SUPFAM" id="SSF56112">
    <property type="entry name" value="Protein kinase-like (PK-like)"/>
    <property type="match status" value="1"/>
</dbReference>
<feature type="region of interest" description="Disordered" evidence="11">
    <location>
        <begin position="219"/>
        <end position="254"/>
    </location>
</feature>